<evidence type="ECO:0000259" key="5">
    <source>
        <dbReference type="PROSITE" id="PS50110"/>
    </source>
</evidence>
<dbReference type="InterPro" id="IPR000792">
    <property type="entry name" value="Tscrpt_reg_LuxR_C"/>
</dbReference>
<keyword evidence="7" id="KW-1185">Reference proteome</keyword>
<evidence type="ECO:0008006" key="8">
    <source>
        <dbReference type="Google" id="ProtNLM"/>
    </source>
</evidence>
<dbReference type="CDD" id="cd17535">
    <property type="entry name" value="REC_NarL-like"/>
    <property type="match status" value="1"/>
</dbReference>
<dbReference type="Proteomes" id="UP000223749">
    <property type="component" value="Chromosome"/>
</dbReference>
<dbReference type="PRINTS" id="PR00038">
    <property type="entry name" value="HTHLUXR"/>
</dbReference>
<sequence length="214" mass="24355">MLSLVKKIVICDDHILFSSGLTELLKKSANEYDIISFKDSESCKSHLQKHDADIFICDLNIDNIDGFVLIYELKKDLNNTKIIILTAYYEDFLIQKAEKAGINAFLKKETEAKELIEVIEMPVNAPFYTNKAVKRFNNLFQEIDVTVAGKFKLSAQEKHIIRLIIAGKSSKEIAGELFISKTTVDTHRRNIHRKLEIGNSASLIKFANENNLFS</sequence>
<evidence type="ECO:0000259" key="4">
    <source>
        <dbReference type="PROSITE" id="PS50043"/>
    </source>
</evidence>
<dbReference type="InterPro" id="IPR001789">
    <property type="entry name" value="Sig_transdc_resp-reg_receiver"/>
</dbReference>
<dbReference type="SUPFAM" id="SSF52172">
    <property type="entry name" value="CheY-like"/>
    <property type="match status" value="1"/>
</dbReference>
<dbReference type="Gene3D" id="3.40.50.2300">
    <property type="match status" value="1"/>
</dbReference>
<dbReference type="GO" id="GO:0006355">
    <property type="term" value="P:regulation of DNA-templated transcription"/>
    <property type="evidence" value="ECO:0007669"/>
    <property type="project" value="InterPro"/>
</dbReference>
<dbReference type="Gene3D" id="1.10.10.10">
    <property type="entry name" value="Winged helix-like DNA-binding domain superfamily/Winged helix DNA-binding domain"/>
    <property type="match status" value="1"/>
</dbReference>
<organism evidence="6 7">
    <name type="scientific">Pedobacter ginsengisoli</name>
    <dbReference type="NCBI Taxonomy" id="363852"/>
    <lineage>
        <taxon>Bacteria</taxon>
        <taxon>Pseudomonadati</taxon>
        <taxon>Bacteroidota</taxon>
        <taxon>Sphingobacteriia</taxon>
        <taxon>Sphingobacteriales</taxon>
        <taxon>Sphingobacteriaceae</taxon>
        <taxon>Pedobacter</taxon>
    </lineage>
</organism>
<evidence type="ECO:0000256" key="1">
    <source>
        <dbReference type="ARBA" id="ARBA00022553"/>
    </source>
</evidence>
<gene>
    <name evidence="6" type="ORF">CPT03_08590</name>
</gene>
<dbReference type="PROSITE" id="PS50110">
    <property type="entry name" value="RESPONSE_REGULATORY"/>
    <property type="match status" value="1"/>
</dbReference>
<dbReference type="KEGG" id="pgs:CPT03_08590"/>
<dbReference type="InterPro" id="IPR036388">
    <property type="entry name" value="WH-like_DNA-bd_sf"/>
</dbReference>
<dbReference type="SMART" id="SM00448">
    <property type="entry name" value="REC"/>
    <property type="match status" value="1"/>
</dbReference>
<dbReference type="SMART" id="SM00421">
    <property type="entry name" value="HTH_LUXR"/>
    <property type="match status" value="1"/>
</dbReference>
<protein>
    <recommendedName>
        <fullName evidence="8">DNA-binding response regulator</fullName>
    </recommendedName>
</protein>
<dbReference type="SUPFAM" id="SSF46894">
    <property type="entry name" value="C-terminal effector domain of the bipartite response regulators"/>
    <property type="match status" value="1"/>
</dbReference>
<evidence type="ECO:0000313" key="7">
    <source>
        <dbReference type="Proteomes" id="UP000223749"/>
    </source>
</evidence>
<dbReference type="GO" id="GO:0003677">
    <property type="term" value="F:DNA binding"/>
    <property type="evidence" value="ECO:0007669"/>
    <property type="project" value="UniProtKB-KW"/>
</dbReference>
<evidence type="ECO:0000313" key="6">
    <source>
        <dbReference type="EMBL" id="ATP56527.1"/>
    </source>
</evidence>
<dbReference type="EMBL" id="CP024091">
    <property type="protein sequence ID" value="ATP56527.1"/>
    <property type="molecule type" value="Genomic_DNA"/>
</dbReference>
<dbReference type="PANTHER" id="PTHR45566:SF2">
    <property type="entry name" value="NARL SUBFAMILY"/>
    <property type="match status" value="1"/>
</dbReference>
<dbReference type="InterPro" id="IPR058245">
    <property type="entry name" value="NreC/VraR/RcsB-like_REC"/>
</dbReference>
<dbReference type="AlphaFoldDB" id="A0A2D1U4K0"/>
<dbReference type="Pfam" id="PF00072">
    <property type="entry name" value="Response_reg"/>
    <property type="match status" value="1"/>
</dbReference>
<feature type="domain" description="Response regulatory" evidence="5">
    <location>
        <begin position="7"/>
        <end position="123"/>
    </location>
</feature>
<proteinExistence type="predicted"/>
<evidence type="ECO:0000256" key="2">
    <source>
        <dbReference type="ARBA" id="ARBA00023125"/>
    </source>
</evidence>
<reference evidence="6 7" key="1">
    <citation type="submission" date="2017-10" db="EMBL/GenBank/DDBJ databases">
        <title>Whole genome of Pedobacter ginsengisoli T01R-27 isolated from tomato rhizosphere.</title>
        <authorList>
            <person name="Weon H.-Y."/>
            <person name="Lee S.A."/>
            <person name="Sang M.K."/>
            <person name="Song J."/>
        </authorList>
    </citation>
    <scope>NUCLEOTIDE SEQUENCE [LARGE SCALE GENOMIC DNA]</scope>
    <source>
        <strain evidence="6 7">T01R-27</strain>
    </source>
</reference>
<dbReference type="InterPro" id="IPR051015">
    <property type="entry name" value="EvgA-like"/>
</dbReference>
<dbReference type="CDD" id="cd06170">
    <property type="entry name" value="LuxR_C_like"/>
    <property type="match status" value="1"/>
</dbReference>
<accession>A0A2D1U4K0</accession>
<dbReference type="Pfam" id="PF00196">
    <property type="entry name" value="GerE"/>
    <property type="match status" value="1"/>
</dbReference>
<dbReference type="PANTHER" id="PTHR45566">
    <property type="entry name" value="HTH-TYPE TRANSCRIPTIONAL REGULATOR YHJB-RELATED"/>
    <property type="match status" value="1"/>
</dbReference>
<dbReference type="GO" id="GO:0000160">
    <property type="term" value="P:phosphorelay signal transduction system"/>
    <property type="evidence" value="ECO:0007669"/>
    <property type="project" value="InterPro"/>
</dbReference>
<dbReference type="InterPro" id="IPR016032">
    <property type="entry name" value="Sig_transdc_resp-reg_C-effctor"/>
</dbReference>
<feature type="modified residue" description="4-aspartylphosphate" evidence="3">
    <location>
        <position position="58"/>
    </location>
</feature>
<dbReference type="InterPro" id="IPR011006">
    <property type="entry name" value="CheY-like_superfamily"/>
</dbReference>
<keyword evidence="1 3" id="KW-0597">Phosphoprotein</keyword>
<name>A0A2D1U4K0_9SPHI</name>
<feature type="domain" description="HTH luxR-type" evidence="4">
    <location>
        <begin position="146"/>
        <end position="211"/>
    </location>
</feature>
<dbReference type="PROSITE" id="PS00622">
    <property type="entry name" value="HTH_LUXR_1"/>
    <property type="match status" value="1"/>
</dbReference>
<keyword evidence="2" id="KW-0238">DNA-binding</keyword>
<dbReference type="PROSITE" id="PS50043">
    <property type="entry name" value="HTH_LUXR_2"/>
    <property type="match status" value="1"/>
</dbReference>
<evidence type="ECO:0000256" key="3">
    <source>
        <dbReference type="PROSITE-ProRule" id="PRU00169"/>
    </source>
</evidence>